<dbReference type="STRING" id="408074.SAMN05660909_00380"/>
<dbReference type="InterPro" id="IPR050410">
    <property type="entry name" value="CCR4/nocturin_mRNA_transcr"/>
</dbReference>
<protein>
    <submittedName>
        <fullName evidence="3">Metal-dependent hydrolase, endonuclease/exonuclease/phosphatase family</fullName>
    </submittedName>
</protein>
<dbReference type="PANTHER" id="PTHR12121">
    <property type="entry name" value="CARBON CATABOLITE REPRESSOR PROTEIN 4"/>
    <property type="match status" value="1"/>
</dbReference>
<dbReference type="AlphaFoldDB" id="A0A1H3XCB0"/>
<dbReference type="RefSeq" id="WP_089758177.1">
    <property type="nucleotide sequence ID" value="NZ_BKAT01000012.1"/>
</dbReference>
<dbReference type="InterPro" id="IPR005135">
    <property type="entry name" value="Endo/exonuclease/phosphatase"/>
</dbReference>
<feature type="domain" description="Endonuclease/exonuclease/phosphatase" evidence="2">
    <location>
        <begin position="27"/>
        <end position="296"/>
    </location>
</feature>
<dbReference type="OrthoDB" id="9793162at2"/>
<evidence type="ECO:0000313" key="3">
    <source>
        <dbReference type="EMBL" id="SDZ96963.1"/>
    </source>
</evidence>
<feature type="chain" id="PRO_5011467715" evidence="1">
    <location>
        <begin position="22"/>
        <end position="309"/>
    </location>
</feature>
<accession>A0A1H3XCB0</accession>
<evidence type="ECO:0000313" key="4">
    <source>
        <dbReference type="Proteomes" id="UP000199656"/>
    </source>
</evidence>
<keyword evidence="3" id="KW-0540">Nuclease</keyword>
<evidence type="ECO:0000256" key="1">
    <source>
        <dbReference type="SAM" id="SignalP"/>
    </source>
</evidence>
<dbReference type="CDD" id="cd09083">
    <property type="entry name" value="EEP-1"/>
    <property type="match status" value="1"/>
</dbReference>
<gene>
    <name evidence="3" type="ORF">SAMN05660909_00380</name>
</gene>
<dbReference type="PANTHER" id="PTHR12121:SF36">
    <property type="entry name" value="ENDONUCLEASE_EXONUCLEASE_PHOSPHATASE DOMAIN-CONTAINING PROTEIN"/>
    <property type="match status" value="1"/>
</dbReference>
<keyword evidence="1" id="KW-0732">Signal</keyword>
<dbReference type="Proteomes" id="UP000199656">
    <property type="component" value="Unassembled WGS sequence"/>
</dbReference>
<dbReference type="EMBL" id="FNRL01000001">
    <property type="protein sequence ID" value="SDZ96963.1"/>
    <property type="molecule type" value="Genomic_DNA"/>
</dbReference>
<keyword evidence="3" id="KW-0269">Exonuclease</keyword>
<evidence type="ECO:0000259" key="2">
    <source>
        <dbReference type="Pfam" id="PF03372"/>
    </source>
</evidence>
<keyword evidence="3" id="KW-0378">Hydrolase</keyword>
<name>A0A1H3XCB0_9BACT</name>
<keyword evidence="3" id="KW-0255">Endonuclease</keyword>
<reference evidence="4" key="1">
    <citation type="submission" date="2016-10" db="EMBL/GenBank/DDBJ databases">
        <authorList>
            <person name="Varghese N."/>
            <person name="Submissions S."/>
        </authorList>
    </citation>
    <scope>NUCLEOTIDE SEQUENCE [LARGE SCALE GENOMIC DNA]</scope>
    <source>
        <strain evidence="4">DSM 23920</strain>
    </source>
</reference>
<dbReference type="Gene3D" id="3.60.10.10">
    <property type="entry name" value="Endonuclease/exonuclease/phosphatase"/>
    <property type="match status" value="1"/>
</dbReference>
<proteinExistence type="predicted"/>
<feature type="signal peptide" evidence="1">
    <location>
        <begin position="1"/>
        <end position="21"/>
    </location>
</feature>
<dbReference type="SUPFAM" id="SSF56219">
    <property type="entry name" value="DNase I-like"/>
    <property type="match status" value="1"/>
</dbReference>
<dbReference type="GO" id="GO:0004519">
    <property type="term" value="F:endonuclease activity"/>
    <property type="evidence" value="ECO:0007669"/>
    <property type="project" value="UniProtKB-KW"/>
</dbReference>
<dbReference type="Pfam" id="PF03372">
    <property type="entry name" value="Exo_endo_phos"/>
    <property type="match status" value="1"/>
</dbReference>
<sequence>MKKQFILLALALVCSVQCLFAQQMNVATYNMRNDNNKDDARQGNGWKQRYPVIAQLVQFHDFDIFGTQECLHHQLEDLKGSMPNYDYIGVGRDDGKEAGEYSAIFYKKDRFKLLNKGDFWLSTETTKPNKGWDAVLPRICSWGQFQDKKTGLKFFFFNLHMDHVGVTARSESAKLILAKIKEMTHNQPVILTGDFNVDQTSPSYAVLEQSGVLKDAYELSPFRYALNGTFNAFKTDSKTNSRIDHIFLTKQFSVTRYGILTDTYRSEREATEKENSANFPKEVSLSKYVARVPSDHFPVMATVTWGKKK</sequence>
<organism evidence="3 4">
    <name type="scientific">Chitinophaga terrae</name>
    <name type="common">ex Kim and Jung 2007</name>
    <dbReference type="NCBI Taxonomy" id="408074"/>
    <lineage>
        <taxon>Bacteria</taxon>
        <taxon>Pseudomonadati</taxon>
        <taxon>Bacteroidota</taxon>
        <taxon>Chitinophagia</taxon>
        <taxon>Chitinophagales</taxon>
        <taxon>Chitinophagaceae</taxon>
        <taxon>Chitinophaga</taxon>
    </lineage>
</organism>
<dbReference type="InterPro" id="IPR036691">
    <property type="entry name" value="Endo/exonu/phosph_ase_sf"/>
</dbReference>
<dbReference type="GO" id="GO:0000175">
    <property type="term" value="F:3'-5'-RNA exonuclease activity"/>
    <property type="evidence" value="ECO:0007669"/>
    <property type="project" value="TreeGrafter"/>
</dbReference>
<keyword evidence="4" id="KW-1185">Reference proteome</keyword>